<dbReference type="InterPro" id="IPR004358">
    <property type="entry name" value="Sig_transdc_His_kin-like_C"/>
</dbReference>
<keyword evidence="10" id="KW-0812">Transmembrane</keyword>
<evidence type="ECO:0000256" key="1">
    <source>
        <dbReference type="ARBA" id="ARBA00000085"/>
    </source>
</evidence>
<feature type="domain" description="Histidine kinase" evidence="11">
    <location>
        <begin position="534"/>
        <end position="754"/>
    </location>
</feature>
<dbReference type="Pfam" id="PF00072">
    <property type="entry name" value="Response_reg"/>
    <property type="match status" value="3"/>
</dbReference>
<evidence type="ECO:0000313" key="15">
    <source>
        <dbReference type="Proteomes" id="UP000607281"/>
    </source>
</evidence>
<dbReference type="PANTHER" id="PTHR45339:SF1">
    <property type="entry name" value="HYBRID SIGNAL TRANSDUCTION HISTIDINE KINASE J"/>
    <property type="match status" value="1"/>
</dbReference>
<reference evidence="14 15" key="1">
    <citation type="journal article" date="2020" name="ISME J.">
        <title>Comparative genomics reveals insights into cyanobacterial evolution and habitat adaptation.</title>
        <authorList>
            <person name="Chen M.Y."/>
            <person name="Teng W.K."/>
            <person name="Zhao L."/>
            <person name="Hu C.X."/>
            <person name="Zhou Y.K."/>
            <person name="Han B.P."/>
            <person name="Song L.R."/>
            <person name="Shu W.S."/>
        </authorList>
    </citation>
    <scope>NUCLEOTIDE SEQUENCE [LARGE SCALE GENOMIC DNA]</scope>
    <source>
        <strain evidence="14 15">FACHB-260</strain>
    </source>
</reference>
<dbReference type="Pfam" id="PF00672">
    <property type="entry name" value="HAMP"/>
    <property type="match status" value="1"/>
</dbReference>
<dbReference type="Pfam" id="PF00512">
    <property type="entry name" value="HisKA"/>
    <property type="match status" value="1"/>
</dbReference>
<evidence type="ECO:0000259" key="12">
    <source>
        <dbReference type="PROSITE" id="PS50110"/>
    </source>
</evidence>
<dbReference type="PRINTS" id="PR00344">
    <property type="entry name" value="BCTRLSENSOR"/>
</dbReference>
<comment type="catalytic activity">
    <reaction evidence="1">
        <text>ATP + protein L-histidine = ADP + protein N-phospho-L-histidine.</text>
        <dbReference type="EC" id="2.7.13.3"/>
    </reaction>
</comment>
<dbReference type="SUPFAM" id="SSF52172">
    <property type="entry name" value="CheY-like"/>
    <property type="match status" value="3"/>
</dbReference>
<dbReference type="CDD" id="cd00082">
    <property type="entry name" value="HisKA"/>
    <property type="match status" value="1"/>
</dbReference>
<protein>
    <recommendedName>
        <fullName evidence="3">histidine kinase</fullName>
        <ecNumber evidence="3">2.7.13.3</ecNumber>
    </recommendedName>
</protein>
<dbReference type="PROSITE" id="PS50885">
    <property type="entry name" value="HAMP"/>
    <property type="match status" value="1"/>
</dbReference>
<dbReference type="Gene3D" id="3.40.50.2300">
    <property type="match status" value="3"/>
</dbReference>
<feature type="domain" description="Response regulatory" evidence="12">
    <location>
        <begin position="819"/>
        <end position="932"/>
    </location>
</feature>
<feature type="domain" description="Response regulatory" evidence="12">
    <location>
        <begin position="1087"/>
        <end position="1204"/>
    </location>
</feature>
<dbReference type="RefSeq" id="WP_190405490.1">
    <property type="nucleotide sequence ID" value="NZ_JACJRF010000003.1"/>
</dbReference>
<keyword evidence="15" id="KW-1185">Reference proteome</keyword>
<dbReference type="InterPro" id="IPR036097">
    <property type="entry name" value="HisK_dim/P_sf"/>
</dbReference>
<dbReference type="InterPro" id="IPR003018">
    <property type="entry name" value="GAF"/>
</dbReference>
<dbReference type="SMART" id="SM00388">
    <property type="entry name" value="HisKA"/>
    <property type="match status" value="1"/>
</dbReference>
<dbReference type="Gene3D" id="3.30.565.10">
    <property type="entry name" value="Histidine kinase-like ATPase, C-terminal domain"/>
    <property type="match status" value="1"/>
</dbReference>
<dbReference type="InterPro" id="IPR029016">
    <property type="entry name" value="GAF-like_dom_sf"/>
</dbReference>
<dbReference type="SMART" id="SM00304">
    <property type="entry name" value="HAMP"/>
    <property type="match status" value="1"/>
</dbReference>
<dbReference type="SUPFAM" id="SSF55874">
    <property type="entry name" value="ATPase domain of HSP90 chaperone/DNA topoisomerase II/histidine kinase"/>
    <property type="match status" value="1"/>
</dbReference>
<dbReference type="PANTHER" id="PTHR45339">
    <property type="entry name" value="HYBRID SIGNAL TRANSDUCTION HISTIDINE KINASE J"/>
    <property type="match status" value="1"/>
</dbReference>
<dbReference type="InterPro" id="IPR003660">
    <property type="entry name" value="HAMP_dom"/>
</dbReference>
<dbReference type="SUPFAM" id="SSF47384">
    <property type="entry name" value="Homodimeric domain of signal transducing histidine kinase"/>
    <property type="match status" value="1"/>
</dbReference>
<gene>
    <name evidence="14" type="ORF">H6G18_02420</name>
</gene>
<dbReference type="CDD" id="cd19410">
    <property type="entry name" value="HK9-like_sensor"/>
    <property type="match status" value="1"/>
</dbReference>
<dbReference type="SMART" id="SM00065">
    <property type="entry name" value="GAF"/>
    <property type="match status" value="1"/>
</dbReference>
<feature type="domain" description="HAMP" evidence="13">
    <location>
        <begin position="208"/>
        <end position="261"/>
    </location>
</feature>
<keyword evidence="9" id="KW-0175">Coiled coil</keyword>
<dbReference type="CDD" id="cd16922">
    <property type="entry name" value="HATPase_EvgS-ArcB-TorS-like"/>
    <property type="match status" value="1"/>
</dbReference>
<dbReference type="EMBL" id="JACJRF010000003">
    <property type="protein sequence ID" value="MBD2343002.1"/>
    <property type="molecule type" value="Genomic_DNA"/>
</dbReference>
<evidence type="ECO:0000256" key="4">
    <source>
        <dbReference type="ARBA" id="ARBA00022553"/>
    </source>
</evidence>
<feature type="domain" description="Response regulatory" evidence="12">
    <location>
        <begin position="941"/>
        <end position="1057"/>
    </location>
</feature>
<sequence>MFNRLKIGSKIGAGFTISIAILSMIGFISYQSIQELIAASRKERHTYQVLSQIADLNALLSTAEAGQRGYIITKEQRYLEPYQQATKSLNNKIQELENLISDNPNQQRYFDKLEPLINERIALMQAVLNLRQTQSFEAAQKSMLTDKGRLLMKQIRNISQQMNSEESKLLEQRTLIARTAANNTLATITYSIPFISIIIALIGYLLTRHISFPLRRISHAAEKMSSGDLSVSLLDSKRQDEIGVLTRTFNQMVVNLRASTQKNEEQNWLKSNLAEFTQLLQGQRNLENVSRLILSKLTPLIESQQSVFYILDKTNDEPIFKLISSYAYNERRHLNNRLRLGEGLVGQCALEKQRILLTEVPSDYIRINSGLGEALPLNILVFPVIFETEVTAVIEIASFSRFKELQLTFLEQFSEIIGVFLNSIAASVQTQQLLEESVALTEELRQNNQLLEEQTQELENSEILLRKQQQELQQSNEELQQLNEELEEKAELLEIQNSEVALKNQEIEKTKKSIEEKAEQLALSSKYKSEFLANMSHELRTPLNSLLILAKLLADNSGGNLTSKQVEYSQTIYTAGTDLLGLINDILDLAKIESGTLSVELEQIDFRDLHHHIERNFRQIAQDKELSFRIELDDKLPPTIFSDPKRLQQILKNLLANAFKFTEQGGVTLKIAVAQNNIIAFAVGDTGIGIPVEKQQIIFEAFQQADGTTSRKYGGTGLGLSISRELAQMLGGRLGLVSQPGKGSTFTLYLPQTYPVNKTTAIPQQQISPQYQLPPASTENLQSATFSSTTSYTPPLVMVSDRPQVIADDREIIQKGDRVLLVIDDDEKFARILLDMARQQGFKVIVSLSSKQGLALAREYQPNAITLDIYMPDMDGWTLLDRLKHDPQTRHIPVHILSVDDREQRALKLGAITFLQKPVSSDILNQTLTGIKSFLDRKVKRLLVIEDDPVQAQSIIELIGNGDVQTMGVNTGAAALDVLRLQHFDCIVLDLGLPDMSGLELLEQIKQEPNLAKLPIIIYTGKEINREEETQLRKLAETIIIKNVRSPERLLDETALFLHRVQANLPQPQRQILEQLHQTDPILANRKILIIDDDLRNIFAITSLLESYQMQVIFAENGRDGIDMLQTNPDINAVLMDVMMPEMDGYETTRCIRQQQQFRTLPIIALTAKAMPGDREKCIEAGASDYITKPVDTEQLLSLLRVWLYK</sequence>
<evidence type="ECO:0000259" key="13">
    <source>
        <dbReference type="PROSITE" id="PS50885"/>
    </source>
</evidence>
<evidence type="ECO:0000256" key="5">
    <source>
        <dbReference type="ARBA" id="ARBA00022679"/>
    </source>
</evidence>
<evidence type="ECO:0000313" key="14">
    <source>
        <dbReference type="EMBL" id="MBD2343002.1"/>
    </source>
</evidence>
<dbReference type="EC" id="2.7.13.3" evidence="3"/>
<dbReference type="PROSITE" id="PS50110">
    <property type="entry name" value="RESPONSE_REGULATORY"/>
    <property type="match status" value="3"/>
</dbReference>
<dbReference type="InterPro" id="IPR003594">
    <property type="entry name" value="HATPase_dom"/>
</dbReference>
<dbReference type="Proteomes" id="UP000607281">
    <property type="component" value="Unassembled WGS sequence"/>
</dbReference>
<dbReference type="InterPro" id="IPR007891">
    <property type="entry name" value="CHASE3"/>
</dbReference>
<dbReference type="Pfam" id="PF02518">
    <property type="entry name" value="HATPase_c"/>
    <property type="match status" value="1"/>
</dbReference>
<keyword evidence="10" id="KW-1133">Transmembrane helix</keyword>
<dbReference type="Gene3D" id="3.30.450.40">
    <property type="match status" value="1"/>
</dbReference>
<evidence type="ECO:0000256" key="7">
    <source>
        <dbReference type="ARBA" id="ARBA00023012"/>
    </source>
</evidence>
<evidence type="ECO:0000256" key="3">
    <source>
        <dbReference type="ARBA" id="ARBA00012438"/>
    </source>
</evidence>
<organism evidence="14 15">
    <name type="scientific">Anabaena subtropica FACHB-260</name>
    <dbReference type="NCBI Taxonomy" id="2692884"/>
    <lineage>
        <taxon>Bacteria</taxon>
        <taxon>Bacillati</taxon>
        <taxon>Cyanobacteriota</taxon>
        <taxon>Cyanophyceae</taxon>
        <taxon>Nostocales</taxon>
        <taxon>Nostocaceae</taxon>
        <taxon>Anabaena</taxon>
    </lineage>
</organism>
<evidence type="ECO:0000259" key="11">
    <source>
        <dbReference type="PROSITE" id="PS50109"/>
    </source>
</evidence>
<dbReference type="SMART" id="SM00448">
    <property type="entry name" value="REC"/>
    <property type="match status" value="3"/>
</dbReference>
<dbReference type="SUPFAM" id="SSF158472">
    <property type="entry name" value="HAMP domain-like"/>
    <property type="match status" value="1"/>
</dbReference>
<name>A0ABR8CLI8_9NOST</name>
<dbReference type="Pfam" id="PF13185">
    <property type="entry name" value="GAF_2"/>
    <property type="match status" value="1"/>
</dbReference>
<dbReference type="InterPro" id="IPR005467">
    <property type="entry name" value="His_kinase_dom"/>
</dbReference>
<feature type="transmembrane region" description="Helical" evidence="10">
    <location>
        <begin position="12"/>
        <end position="30"/>
    </location>
</feature>
<dbReference type="InterPro" id="IPR001789">
    <property type="entry name" value="Sig_transdc_resp-reg_receiver"/>
</dbReference>
<keyword evidence="5" id="KW-0808">Transferase</keyword>
<keyword evidence="10" id="KW-0472">Membrane</keyword>
<accession>A0ABR8CLI8</accession>
<feature type="modified residue" description="4-aspartylphosphate" evidence="8">
    <location>
        <position position="868"/>
    </location>
</feature>
<keyword evidence="7" id="KW-0902">Two-component regulatory system</keyword>
<dbReference type="PROSITE" id="PS50109">
    <property type="entry name" value="HIS_KIN"/>
    <property type="match status" value="1"/>
</dbReference>
<evidence type="ECO:0000256" key="10">
    <source>
        <dbReference type="SAM" id="Phobius"/>
    </source>
</evidence>
<dbReference type="Gene3D" id="1.10.287.130">
    <property type="match status" value="1"/>
</dbReference>
<dbReference type="InterPro" id="IPR011006">
    <property type="entry name" value="CheY-like_superfamily"/>
</dbReference>
<dbReference type="CDD" id="cd17546">
    <property type="entry name" value="REC_hyHK_CKI1_RcsC-like"/>
    <property type="match status" value="1"/>
</dbReference>
<proteinExistence type="predicted"/>
<dbReference type="SUPFAM" id="SSF55781">
    <property type="entry name" value="GAF domain-like"/>
    <property type="match status" value="1"/>
</dbReference>
<evidence type="ECO:0000256" key="8">
    <source>
        <dbReference type="PROSITE-ProRule" id="PRU00169"/>
    </source>
</evidence>
<dbReference type="Gene3D" id="6.10.340.10">
    <property type="match status" value="1"/>
</dbReference>
<dbReference type="CDD" id="cd06225">
    <property type="entry name" value="HAMP"/>
    <property type="match status" value="1"/>
</dbReference>
<comment type="subcellular location">
    <subcellularLocation>
        <location evidence="2">Membrane</location>
    </subcellularLocation>
</comment>
<dbReference type="SMART" id="SM00387">
    <property type="entry name" value="HATPase_c"/>
    <property type="match status" value="1"/>
</dbReference>
<dbReference type="Pfam" id="PF05227">
    <property type="entry name" value="CHASE3"/>
    <property type="match status" value="1"/>
</dbReference>
<feature type="transmembrane region" description="Helical" evidence="10">
    <location>
        <begin position="188"/>
        <end position="206"/>
    </location>
</feature>
<feature type="coiled-coil region" evidence="9">
    <location>
        <begin position="434"/>
        <end position="524"/>
    </location>
</feature>
<evidence type="ECO:0000256" key="2">
    <source>
        <dbReference type="ARBA" id="ARBA00004370"/>
    </source>
</evidence>
<dbReference type="InterPro" id="IPR003661">
    <property type="entry name" value="HisK_dim/P_dom"/>
</dbReference>
<comment type="caution">
    <text evidence="14">The sequence shown here is derived from an EMBL/GenBank/DDBJ whole genome shotgun (WGS) entry which is preliminary data.</text>
</comment>
<keyword evidence="6" id="KW-0418">Kinase</keyword>
<feature type="modified residue" description="4-aspartylphosphate" evidence="8">
    <location>
        <position position="1137"/>
    </location>
</feature>
<evidence type="ECO:0000256" key="6">
    <source>
        <dbReference type="ARBA" id="ARBA00022777"/>
    </source>
</evidence>
<keyword evidence="4 8" id="KW-0597">Phosphoprotein</keyword>
<evidence type="ECO:0000256" key="9">
    <source>
        <dbReference type="SAM" id="Coils"/>
    </source>
</evidence>
<dbReference type="InterPro" id="IPR036890">
    <property type="entry name" value="HATPase_C_sf"/>
</dbReference>
<feature type="modified residue" description="4-aspartylphosphate" evidence="8">
    <location>
        <position position="990"/>
    </location>
</feature>
<dbReference type="CDD" id="cd00156">
    <property type="entry name" value="REC"/>
    <property type="match status" value="1"/>
</dbReference>